<feature type="binding site" evidence="7">
    <location>
        <position position="40"/>
    </location>
    <ligand>
        <name>a divalent metal cation</name>
        <dbReference type="ChEBI" id="CHEBI:60240"/>
    </ligand>
</feature>
<comment type="subcellular location">
    <subcellularLocation>
        <location evidence="7">Cytoplasm</location>
    </subcellularLocation>
</comment>
<dbReference type="GO" id="GO:0004309">
    <property type="term" value="F:exopolyphosphatase activity"/>
    <property type="evidence" value="ECO:0007669"/>
    <property type="project" value="TreeGrafter"/>
</dbReference>
<keyword evidence="10" id="KW-1185">Reference proteome</keyword>
<dbReference type="OrthoDB" id="9780815at2"/>
<dbReference type="SUPFAM" id="SSF64167">
    <property type="entry name" value="SurE-like"/>
    <property type="match status" value="1"/>
</dbReference>
<dbReference type="InterPro" id="IPR030048">
    <property type="entry name" value="SurE"/>
</dbReference>
<dbReference type="EMBL" id="FUWG01000007">
    <property type="protein sequence ID" value="SJZ39336.1"/>
    <property type="molecule type" value="Genomic_DNA"/>
</dbReference>
<dbReference type="GO" id="GO:0046872">
    <property type="term" value="F:metal ion binding"/>
    <property type="evidence" value="ECO:0007669"/>
    <property type="project" value="UniProtKB-UniRule"/>
</dbReference>
<evidence type="ECO:0000256" key="1">
    <source>
        <dbReference type="ARBA" id="ARBA00000815"/>
    </source>
</evidence>
<comment type="cofactor">
    <cofactor evidence="7">
        <name>a divalent metal cation</name>
        <dbReference type="ChEBI" id="CHEBI:60240"/>
    </cofactor>
    <text evidence="7">Binds 1 divalent metal cation per subunit.</text>
</comment>
<keyword evidence="5 7" id="KW-0547">Nucleotide-binding</keyword>
<feature type="domain" description="Survival protein SurE-like phosphatase/nucleotidase" evidence="8">
    <location>
        <begin position="3"/>
        <end position="183"/>
    </location>
</feature>
<dbReference type="InterPro" id="IPR036523">
    <property type="entry name" value="SurE-like_sf"/>
</dbReference>
<dbReference type="EC" id="3.1.3.5" evidence="7"/>
<comment type="similarity">
    <text evidence="2 7">Belongs to the SurE nucleotidase family.</text>
</comment>
<feature type="binding site" evidence="7">
    <location>
        <position position="93"/>
    </location>
    <ligand>
        <name>a divalent metal cation</name>
        <dbReference type="ChEBI" id="CHEBI:60240"/>
    </ligand>
</feature>
<dbReference type="GeneID" id="78316372"/>
<dbReference type="STRING" id="261392.SAMN02745149_01074"/>
<evidence type="ECO:0000256" key="7">
    <source>
        <dbReference type="HAMAP-Rule" id="MF_00060"/>
    </source>
</evidence>
<dbReference type="Gene3D" id="3.40.1210.10">
    <property type="entry name" value="Survival protein SurE-like phosphatase/nucleotidase"/>
    <property type="match status" value="1"/>
</dbReference>
<dbReference type="GO" id="GO:0005737">
    <property type="term" value="C:cytoplasm"/>
    <property type="evidence" value="ECO:0007669"/>
    <property type="project" value="UniProtKB-SubCell"/>
</dbReference>
<dbReference type="RefSeq" id="WP_078932993.1">
    <property type="nucleotide sequence ID" value="NZ_FUWG01000007.1"/>
</dbReference>
<keyword evidence="3 7" id="KW-0963">Cytoplasm</keyword>
<evidence type="ECO:0000256" key="5">
    <source>
        <dbReference type="ARBA" id="ARBA00022741"/>
    </source>
</evidence>
<proteinExistence type="inferred from homology"/>
<dbReference type="GO" id="GO:0008254">
    <property type="term" value="F:3'-nucleotidase activity"/>
    <property type="evidence" value="ECO:0007669"/>
    <property type="project" value="TreeGrafter"/>
</dbReference>
<sequence>MNVLITNDDGYDSDGIQILGSVLKKAGHTVYMVAPSENRSAISSGITMTRRLDIKNVGDRYWSCSGTPADCIITGLKSNLIEESVDVILSGINDGGNIGTDIIYSGTCAAARQGALYGIPSIALSISFVHGNAEKRTCFERLAQFAAKNLPSLVLLAGKNGCASFVNVNAFSFSSWNGVRLTGSLAVRHYDDSVEIVHKPDGDGMQSLFYGKEPLSSGTQDSDYSVCAEGYISVSGVMVEPVHSELIDGISFSL</sequence>
<evidence type="ECO:0000313" key="10">
    <source>
        <dbReference type="Proteomes" id="UP000190423"/>
    </source>
</evidence>
<dbReference type="Pfam" id="PF01975">
    <property type="entry name" value="SurE"/>
    <property type="match status" value="1"/>
</dbReference>
<dbReference type="AlphaFoldDB" id="A0A1T4KAC9"/>
<name>A0A1T4KAC9_TREPO</name>
<dbReference type="PANTHER" id="PTHR30457">
    <property type="entry name" value="5'-NUCLEOTIDASE SURE"/>
    <property type="match status" value="1"/>
</dbReference>
<evidence type="ECO:0000256" key="4">
    <source>
        <dbReference type="ARBA" id="ARBA00022723"/>
    </source>
</evidence>
<evidence type="ECO:0000256" key="6">
    <source>
        <dbReference type="ARBA" id="ARBA00022801"/>
    </source>
</evidence>
<dbReference type="InterPro" id="IPR002828">
    <property type="entry name" value="SurE-like_Pase/nucleotidase"/>
</dbReference>
<evidence type="ECO:0000256" key="2">
    <source>
        <dbReference type="ARBA" id="ARBA00011062"/>
    </source>
</evidence>
<dbReference type="GO" id="GO:0008253">
    <property type="term" value="F:5'-nucleotidase activity"/>
    <property type="evidence" value="ECO:0007669"/>
    <property type="project" value="UniProtKB-UniRule"/>
</dbReference>
<protein>
    <recommendedName>
        <fullName evidence="7">5'-nucleotidase SurE</fullName>
        <ecNumber evidence="7">3.1.3.5</ecNumber>
    </recommendedName>
    <alternativeName>
        <fullName evidence="7">Nucleoside 5'-monophosphate phosphohydrolase</fullName>
    </alternativeName>
</protein>
<comment type="catalytic activity">
    <reaction evidence="1 7">
        <text>a ribonucleoside 5'-phosphate + H2O = a ribonucleoside + phosphate</text>
        <dbReference type="Rhea" id="RHEA:12484"/>
        <dbReference type="ChEBI" id="CHEBI:15377"/>
        <dbReference type="ChEBI" id="CHEBI:18254"/>
        <dbReference type="ChEBI" id="CHEBI:43474"/>
        <dbReference type="ChEBI" id="CHEBI:58043"/>
        <dbReference type="EC" id="3.1.3.5"/>
    </reaction>
</comment>
<organism evidence="9 10">
    <name type="scientific">Treponema porcinum</name>
    <dbReference type="NCBI Taxonomy" id="261392"/>
    <lineage>
        <taxon>Bacteria</taxon>
        <taxon>Pseudomonadati</taxon>
        <taxon>Spirochaetota</taxon>
        <taxon>Spirochaetia</taxon>
        <taxon>Spirochaetales</taxon>
        <taxon>Treponemataceae</taxon>
        <taxon>Treponema</taxon>
    </lineage>
</organism>
<feature type="binding site" evidence="7">
    <location>
        <position position="9"/>
    </location>
    <ligand>
        <name>a divalent metal cation</name>
        <dbReference type="ChEBI" id="CHEBI:60240"/>
    </ligand>
</feature>
<dbReference type="NCBIfam" id="TIGR00087">
    <property type="entry name" value="surE"/>
    <property type="match status" value="1"/>
</dbReference>
<gene>
    <name evidence="7" type="primary">surE</name>
    <name evidence="9" type="ORF">SAMN02745149_01074</name>
</gene>
<keyword evidence="6 7" id="KW-0378">Hydrolase</keyword>
<keyword evidence="4 7" id="KW-0479">Metal-binding</keyword>
<accession>A0A1T4KAC9</accession>
<dbReference type="Proteomes" id="UP000190423">
    <property type="component" value="Unassembled WGS sequence"/>
</dbReference>
<reference evidence="9 10" key="1">
    <citation type="submission" date="2017-02" db="EMBL/GenBank/DDBJ databases">
        <authorList>
            <person name="Peterson S.W."/>
        </authorList>
    </citation>
    <scope>NUCLEOTIDE SEQUENCE [LARGE SCALE GENOMIC DNA]</scope>
    <source>
        <strain evidence="9 10">ATCC BAA-908</strain>
    </source>
</reference>
<comment type="function">
    <text evidence="7">Nucleotidase that shows phosphatase activity on nucleoside 5'-monophosphates.</text>
</comment>
<evidence type="ECO:0000256" key="3">
    <source>
        <dbReference type="ARBA" id="ARBA00022490"/>
    </source>
</evidence>
<evidence type="ECO:0000313" key="9">
    <source>
        <dbReference type="EMBL" id="SJZ39336.1"/>
    </source>
</evidence>
<feature type="binding site" evidence="7">
    <location>
        <position position="8"/>
    </location>
    <ligand>
        <name>a divalent metal cation</name>
        <dbReference type="ChEBI" id="CHEBI:60240"/>
    </ligand>
</feature>
<dbReference type="HAMAP" id="MF_00060">
    <property type="entry name" value="SurE"/>
    <property type="match status" value="1"/>
</dbReference>
<dbReference type="GO" id="GO:0000166">
    <property type="term" value="F:nucleotide binding"/>
    <property type="evidence" value="ECO:0007669"/>
    <property type="project" value="UniProtKB-KW"/>
</dbReference>
<evidence type="ECO:0000259" key="8">
    <source>
        <dbReference type="Pfam" id="PF01975"/>
    </source>
</evidence>
<dbReference type="PANTHER" id="PTHR30457:SF12">
    <property type="entry name" value="5'_3'-NUCLEOTIDASE SURE"/>
    <property type="match status" value="1"/>
</dbReference>